<dbReference type="RefSeq" id="WP_099151593.1">
    <property type="nucleotide sequence ID" value="NZ_PDUD01000023.1"/>
</dbReference>
<comment type="caution">
    <text evidence="1">The sequence shown here is derived from an EMBL/GenBank/DDBJ whole genome shotgun (WGS) entry which is preliminary data.</text>
</comment>
<organism evidence="1 2">
    <name type="scientific">Flavilitoribacter nigricans (strain ATCC 23147 / DSM 23189 / NBRC 102662 / NCIMB 1420 / SS-2)</name>
    <name type="common">Lewinella nigricans</name>
    <dbReference type="NCBI Taxonomy" id="1122177"/>
    <lineage>
        <taxon>Bacteria</taxon>
        <taxon>Pseudomonadati</taxon>
        <taxon>Bacteroidota</taxon>
        <taxon>Saprospiria</taxon>
        <taxon>Saprospirales</taxon>
        <taxon>Lewinellaceae</taxon>
        <taxon>Flavilitoribacter</taxon>
    </lineage>
</organism>
<proteinExistence type="predicted"/>
<dbReference type="EMBL" id="PDUD01000023">
    <property type="protein sequence ID" value="PHN05046.1"/>
    <property type="molecule type" value="Genomic_DNA"/>
</dbReference>
<evidence type="ECO:0000313" key="2">
    <source>
        <dbReference type="Proteomes" id="UP000223913"/>
    </source>
</evidence>
<dbReference type="Proteomes" id="UP000223913">
    <property type="component" value="Unassembled WGS sequence"/>
</dbReference>
<protein>
    <submittedName>
        <fullName evidence="1">Uncharacterized protein</fullName>
    </submittedName>
</protein>
<name>A0A2D0N9J7_FLAN2</name>
<gene>
    <name evidence="1" type="ORF">CRP01_18655</name>
</gene>
<accession>A0A2D0N9J7</accession>
<reference evidence="1 2" key="1">
    <citation type="submission" date="2017-10" db="EMBL/GenBank/DDBJ databases">
        <title>The draft genome sequence of Lewinella nigricans NBRC 102662.</title>
        <authorList>
            <person name="Wang K."/>
        </authorList>
    </citation>
    <scope>NUCLEOTIDE SEQUENCE [LARGE SCALE GENOMIC DNA]</scope>
    <source>
        <strain evidence="1 2">NBRC 102662</strain>
    </source>
</reference>
<evidence type="ECO:0000313" key="1">
    <source>
        <dbReference type="EMBL" id="PHN05046.1"/>
    </source>
</evidence>
<sequence>MGRLTNIQFPAGEIPDNDLVLKTVAETSGLPLGLKKDVFGFILFVEHDPKKKFTSLEFIRHADEDRMEVTGFRLKKYYLLVAFVYAMRQLGGACPMELPSWAGKRWDDLFFKWLIPK</sequence>
<dbReference type="AlphaFoldDB" id="A0A2D0N9J7"/>
<keyword evidence="2" id="KW-1185">Reference proteome</keyword>